<reference evidence="3 4" key="1">
    <citation type="submission" date="2019-06" db="EMBL/GenBank/DDBJ databases">
        <authorList>
            <person name="Li M."/>
        </authorList>
    </citation>
    <scope>NUCLEOTIDE SEQUENCE [LARGE SCALE GENOMIC DNA]</scope>
    <source>
        <strain evidence="3 4">BGMRC2036</strain>
    </source>
</reference>
<dbReference type="InterPro" id="IPR023393">
    <property type="entry name" value="START-like_dom_sf"/>
</dbReference>
<comment type="similarity">
    <text evidence="1">Belongs to the AHA1 family.</text>
</comment>
<proteinExistence type="inferred from homology"/>
<dbReference type="SUPFAM" id="SSF55961">
    <property type="entry name" value="Bet v1-like"/>
    <property type="match status" value="1"/>
</dbReference>
<dbReference type="EMBL" id="VHLG01000003">
    <property type="protein sequence ID" value="TPW31766.1"/>
    <property type="molecule type" value="Genomic_DNA"/>
</dbReference>
<dbReference type="Proteomes" id="UP000318801">
    <property type="component" value="Unassembled WGS sequence"/>
</dbReference>
<dbReference type="AlphaFoldDB" id="A0A506UEB9"/>
<name>A0A506UEB9_9HYPH</name>
<feature type="domain" description="Activator of Hsp90 ATPase homologue 1/2-like C-terminal" evidence="2">
    <location>
        <begin position="15"/>
        <end position="142"/>
    </location>
</feature>
<keyword evidence="4" id="KW-1185">Reference proteome</keyword>
<evidence type="ECO:0000256" key="1">
    <source>
        <dbReference type="ARBA" id="ARBA00006817"/>
    </source>
</evidence>
<dbReference type="OrthoDB" id="9805228at2"/>
<dbReference type="InterPro" id="IPR013538">
    <property type="entry name" value="ASHA1/2-like_C"/>
</dbReference>
<dbReference type="Gene3D" id="3.30.530.20">
    <property type="match status" value="1"/>
</dbReference>
<sequence>MTDKIEILNERVFPVSRETLYEAFADPDMLERWWGPHGFSNSITDFELRPGGSWLITMTASNGTDFDNRWSFTDVVAGQFIRAVHHEPVHAFTLEMRFADEDAGARLSWRMLFDRTEETEAISHLFRAANEQNFDRLASLLKTVAD</sequence>
<organism evidence="3 4">
    <name type="scientific">Martelella alba</name>
    <dbReference type="NCBI Taxonomy" id="2590451"/>
    <lineage>
        <taxon>Bacteria</taxon>
        <taxon>Pseudomonadati</taxon>
        <taxon>Pseudomonadota</taxon>
        <taxon>Alphaproteobacteria</taxon>
        <taxon>Hyphomicrobiales</taxon>
        <taxon>Aurantimonadaceae</taxon>
        <taxon>Martelella</taxon>
    </lineage>
</organism>
<evidence type="ECO:0000313" key="3">
    <source>
        <dbReference type="EMBL" id="TPW31766.1"/>
    </source>
</evidence>
<evidence type="ECO:0000313" key="4">
    <source>
        <dbReference type="Proteomes" id="UP000318801"/>
    </source>
</evidence>
<dbReference type="RefSeq" id="WP_141148538.1">
    <property type="nucleotide sequence ID" value="NZ_VHLG01000003.1"/>
</dbReference>
<comment type="caution">
    <text evidence="3">The sequence shown here is derived from an EMBL/GenBank/DDBJ whole genome shotgun (WGS) entry which is preliminary data.</text>
</comment>
<gene>
    <name evidence="3" type="ORF">FJU08_08480</name>
</gene>
<evidence type="ECO:0000259" key="2">
    <source>
        <dbReference type="Pfam" id="PF08327"/>
    </source>
</evidence>
<protein>
    <submittedName>
        <fullName evidence="3">ATPase</fullName>
    </submittedName>
</protein>
<dbReference type="Pfam" id="PF08327">
    <property type="entry name" value="AHSA1"/>
    <property type="match status" value="1"/>
</dbReference>
<accession>A0A506UEB9</accession>